<dbReference type="EMBL" id="CP111022">
    <property type="protein sequence ID" value="WAR20417.1"/>
    <property type="molecule type" value="Genomic_DNA"/>
</dbReference>
<dbReference type="PROSITE" id="PS51450">
    <property type="entry name" value="LRR"/>
    <property type="match status" value="1"/>
</dbReference>
<keyword evidence="1" id="KW-0433">Leucine-rich repeat</keyword>
<dbReference type="InterPro" id="IPR003591">
    <property type="entry name" value="Leu-rich_rpt_typical-subtyp"/>
</dbReference>
<dbReference type="InterPro" id="IPR050216">
    <property type="entry name" value="LRR_domain-containing"/>
</dbReference>
<dbReference type="SUPFAM" id="SSF52058">
    <property type="entry name" value="L domain-like"/>
    <property type="match status" value="1"/>
</dbReference>
<dbReference type="InterPro" id="IPR055414">
    <property type="entry name" value="LRR_R13L4/SHOC2-like"/>
</dbReference>
<dbReference type="Gene3D" id="3.80.10.10">
    <property type="entry name" value="Ribonuclease Inhibitor"/>
    <property type="match status" value="1"/>
</dbReference>
<dbReference type="SMART" id="SM00369">
    <property type="entry name" value="LRR_TYP"/>
    <property type="match status" value="4"/>
</dbReference>
<keyword evidence="6" id="KW-1185">Reference proteome</keyword>
<keyword evidence="2" id="KW-0677">Repeat</keyword>
<evidence type="ECO:0000256" key="2">
    <source>
        <dbReference type="ARBA" id="ARBA00022737"/>
    </source>
</evidence>
<dbReference type="InterPro" id="IPR001611">
    <property type="entry name" value="Leu-rich_rpt"/>
</dbReference>
<sequence length="348" mass="38617">MADTLTQFFTWAVRDVIFFSGDVQTTTIAVAITSSLCCSIVVAVVHFITLIRPQEDARARMKHKFQRQESKSSIISKRYYSQEWFSGERVHVPCVSCGGLHSCPSRLGFVGSQLTCLNLNGNHLQSIPAEIGCLRGLQVLSLEKNQLTELPETLGSLTELHCLDISHNTFKHVPSHLVNLETLDVSSCSLTCLPGALVNCSKLCSLLVNSNKLSSLPCRLGLVSSISRLEVIDNQLSYLPYTLSNLQGSILLKDMLQNAGCCSVCQSPVFEVHEAEIVPVTFNPYSFTVPLLKQLYMYMYAKQNVAAVNFVKLLLRYFKTLSVVISLSFGLCVTFFLTTCAFNFFNIL</sequence>
<evidence type="ECO:0000313" key="5">
    <source>
        <dbReference type="EMBL" id="WAR20417.1"/>
    </source>
</evidence>
<evidence type="ECO:0000313" key="6">
    <source>
        <dbReference type="Proteomes" id="UP001164746"/>
    </source>
</evidence>
<evidence type="ECO:0000256" key="3">
    <source>
        <dbReference type="SAM" id="Phobius"/>
    </source>
</evidence>
<keyword evidence="3" id="KW-1133">Transmembrane helix</keyword>
<organism evidence="5 6">
    <name type="scientific">Mya arenaria</name>
    <name type="common">Soft-shell clam</name>
    <dbReference type="NCBI Taxonomy" id="6604"/>
    <lineage>
        <taxon>Eukaryota</taxon>
        <taxon>Metazoa</taxon>
        <taxon>Spiralia</taxon>
        <taxon>Lophotrochozoa</taxon>
        <taxon>Mollusca</taxon>
        <taxon>Bivalvia</taxon>
        <taxon>Autobranchia</taxon>
        <taxon>Heteroconchia</taxon>
        <taxon>Euheterodonta</taxon>
        <taxon>Imparidentia</taxon>
        <taxon>Neoheterodontei</taxon>
        <taxon>Myida</taxon>
        <taxon>Myoidea</taxon>
        <taxon>Myidae</taxon>
        <taxon>Mya</taxon>
    </lineage>
</organism>
<dbReference type="Pfam" id="PF23598">
    <property type="entry name" value="LRR_14"/>
    <property type="match status" value="1"/>
</dbReference>
<evidence type="ECO:0000259" key="4">
    <source>
        <dbReference type="Pfam" id="PF23598"/>
    </source>
</evidence>
<proteinExistence type="predicted"/>
<dbReference type="PANTHER" id="PTHR48051">
    <property type="match status" value="1"/>
</dbReference>
<accession>A0ABY7FFP8</accession>
<reference evidence="5" key="1">
    <citation type="submission" date="2022-11" db="EMBL/GenBank/DDBJ databases">
        <title>Centuries of genome instability and evolution in soft-shell clam transmissible cancer (bioRxiv).</title>
        <authorList>
            <person name="Hart S.F.M."/>
            <person name="Yonemitsu M.A."/>
            <person name="Giersch R.M."/>
            <person name="Beal B.F."/>
            <person name="Arriagada G."/>
            <person name="Davis B.W."/>
            <person name="Ostrander E.A."/>
            <person name="Goff S.P."/>
            <person name="Metzger M.J."/>
        </authorList>
    </citation>
    <scope>NUCLEOTIDE SEQUENCE</scope>
    <source>
        <strain evidence="5">MELC-2E11</strain>
        <tissue evidence="5">Siphon/mantle</tissue>
    </source>
</reference>
<dbReference type="PANTHER" id="PTHR48051:SF46">
    <property type="entry name" value="LEUCINE RICH REPEAT-CONTAINING DOMAIN PROTEIN"/>
    <property type="match status" value="1"/>
</dbReference>
<feature type="domain" description="Disease resistance R13L4/SHOC-2-like LRR" evidence="4">
    <location>
        <begin position="113"/>
        <end position="180"/>
    </location>
</feature>
<feature type="transmembrane region" description="Helical" evidence="3">
    <location>
        <begin position="321"/>
        <end position="345"/>
    </location>
</feature>
<dbReference type="SMART" id="SM00364">
    <property type="entry name" value="LRR_BAC"/>
    <property type="match status" value="5"/>
</dbReference>
<protein>
    <submittedName>
        <fullName evidence="5">SHOC2-like protein</fullName>
    </submittedName>
</protein>
<feature type="transmembrane region" description="Helical" evidence="3">
    <location>
        <begin position="28"/>
        <end position="51"/>
    </location>
</feature>
<keyword evidence="3" id="KW-0472">Membrane</keyword>
<gene>
    <name evidence="5" type="ORF">MAR_002255</name>
</gene>
<keyword evidence="3" id="KW-0812">Transmembrane</keyword>
<dbReference type="InterPro" id="IPR032675">
    <property type="entry name" value="LRR_dom_sf"/>
</dbReference>
<dbReference type="Proteomes" id="UP001164746">
    <property type="component" value="Chromosome 11"/>
</dbReference>
<evidence type="ECO:0000256" key="1">
    <source>
        <dbReference type="ARBA" id="ARBA00022614"/>
    </source>
</evidence>
<name>A0ABY7FFP8_MYAAR</name>